<evidence type="ECO:0000313" key="7">
    <source>
        <dbReference type="EMBL" id="TYQ06018.1"/>
    </source>
</evidence>
<keyword evidence="4" id="KW-0288">FMN</keyword>
<name>A0A652YSD1_NOCGL</name>
<protein>
    <submittedName>
        <fullName evidence="7">Nitroreductase</fullName>
    </submittedName>
</protein>
<evidence type="ECO:0000256" key="2">
    <source>
        <dbReference type="ARBA" id="ARBA00007118"/>
    </source>
</evidence>
<keyword evidence="3" id="KW-0285">Flavoprotein</keyword>
<feature type="domain" description="Nitroreductase" evidence="6">
    <location>
        <begin position="17"/>
        <end position="202"/>
    </location>
</feature>
<organism evidence="7">
    <name type="scientific">Nocardia globerula</name>
    <dbReference type="NCBI Taxonomy" id="1818"/>
    <lineage>
        <taxon>Bacteria</taxon>
        <taxon>Bacillati</taxon>
        <taxon>Actinomycetota</taxon>
        <taxon>Actinomycetes</taxon>
        <taxon>Mycobacteriales</taxon>
        <taxon>Nocardiaceae</taxon>
        <taxon>Nocardia</taxon>
    </lineage>
</organism>
<gene>
    <name evidence="7" type="ORF">FNL38_102147</name>
</gene>
<dbReference type="PANTHER" id="PTHR43673:SF2">
    <property type="entry name" value="NITROREDUCTASE"/>
    <property type="match status" value="1"/>
</dbReference>
<evidence type="ECO:0000256" key="3">
    <source>
        <dbReference type="ARBA" id="ARBA00022630"/>
    </source>
</evidence>
<dbReference type="CDD" id="cd02136">
    <property type="entry name" value="PnbA_NfnB-like"/>
    <property type="match status" value="1"/>
</dbReference>
<dbReference type="InterPro" id="IPR029479">
    <property type="entry name" value="Nitroreductase"/>
</dbReference>
<evidence type="ECO:0000256" key="1">
    <source>
        <dbReference type="ARBA" id="ARBA00001917"/>
    </source>
</evidence>
<comment type="caution">
    <text evidence="7">The sequence shown here is derived from an EMBL/GenBank/DDBJ whole genome shotgun (WGS) entry which is preliminary data.</text>
</comment>
<dbReference type="AlphaFoldDB" id="A0A652YSD1"/>
<keyword evidence="5" id="KW-0560">Oxidoreductase</keyword>
<dbReference type="InterPro" id="IPR000415">
    <property type="entry name" value="Nitroreductase-like"/>
</dbReference>
<comment type="similarity">
    <text evidence="2">Belongs to the nitroreductase family.</text>
</comment>
<proteinExistence type="inferred from homology"/>
<dbReference type="GO" id="GO:0016491">
    <property type="term" value="F:oxidoreductase activity"/>
    <property type="evidence" value="ECO:0007669"/>
    <property type="project" value="UniProtKB-KW"/>
</dbReference>
<dbReference type="SUPFAM" id="SSF55469">
    <property type="entry name" value="FMN-dependent nitroreductase-like"/>
    <property type="match status" value="1"/>
</dbReference>
<dbReference type="PANTHER" id="PTHR43673">
    <property type="entry name" value="NAD(P)H NITROREDUCTASE YDGI-RELATED"/>
    <property type="match status" value="1"/>
</dbReference>
<sequence>MTENTATLSSLESLLDSRISCRAYEDRQVPRDVINEILRLAQKTPSWCNTQPWQVAITEGEGTEKFRAGLGAYVMANPQESDFEFPREYQGVYKSRRFDCAMALYSSVGIEHGDRAGSGAQTMKNFELFGAPHVAIITTDEALGTYGAVDCGLYVNSFLLAAQSLGVATIPQAALAGCSKFIHEHFGIDDTRKVVCAISFGYADTEHPVNGFRTAREDVDNVVQWMSN</sequence>
<dbReference type="Pfam" id="PF00881">
    <property type="entry name" value="Nitroreductase"/>
    <property type="match status" value="1"/>
</dbReference>
<evidence type="ECO:0000259" key="6">
    <source>
        <dbReference type="Pfam" id="PF00881"/>
    </source>
</evidence>
<dbReference type="Gene3D" id="3.40.109.10">
    <property type="entry name" value="NADH Oxidase"/>
    <property type="match status" value="1"/>
</dbReference>
<evidence type="ECO:0000256" key="4">
    <source>
        <dbReference type="ARBA" id="ARBA00022643"/>
    </source>
</evidence>
<comment type="cofactor">
    <cofactor evidence="1">
        <name>FMN</name>
        <dbReference type="ChEBI" id="CHEBI:58210"/>
    </cofactor>
</comment>
<accession>A0A652YSD1</accession>
<dbReference type="EMBL" id="VNIQ01000002">
    <property type="protein sequence ID" value="TYQ06018.1"/>
    <property type="molecule type" value="Genomic_DNA"/>
</dbReference>
<reference evidence="7" key="1">
    <citation type="submission" date="2019-07" db="EMBL/GenBank/DDBJ databases">
        <title>Genomic Encyclopedia of Type Strains, Phase IV (KMG-IV): sequencing the most valuable type-strain genomes for metagenomic binning, comparative biology and taxonomic classification.</title>
        <authorList>
            <person name="Goeker M."/>
        </authorList>
    </citation>
    <scope>NUCLEOTIDE SEQUENCE</scope>
    <source>
        <strain evidence="7">DSM 44596</strain>
    </source>
</reference>
<evidence type="ECO:0000256" key="5">
    <source>
        <dbReference type="ARBA" id="ARBA00023002"/>
    </source>
</evidence>